<dbReference type="Pfam" id="PF00646">
    <property type="entry name" value="F-box"/>
    <property type="match status" value="1"/>
</dbReference>
<evidence type="ECO:0000313" key="2">
    <source>
        <dbReference type="Proteomes" id="UP000095282"/>
    </source>
</evidence>
<evidence type="ECO:0000259" key="1">
    <source>
        <dbReference type="Pfam" id="PF00646"/>
    </source>
</evidence>
<protein>
    <submittedName>
        <fullName evidence="3">FBA_2 domain-containing protein</fullName>
    </submittedName>
</protein>
<dbReference type="eggNOG" id="ENOG502TJSG">
    <property type="taxonomic scope" value="Eukaryota"/>
</dbReference>
<organism evidence="2 3">
    <name type="scientific">Caenorhabditis tropicalis</name>
    <dbReference type="NCBI Taxonomy" id="1561998"/>
    <lineage>
        <taxon>Eukaryota</taxon>
        <taxon>Metazoa</taxon>
        <taxon>Ecdysozoa</taxon>
        <taxon>Nematoda</taxon>
        <taxon>Chromadorea</taxon>
        <taxon>Rhabditida</taxon>
        <taxon>Rhabditina</taxon>
        <taxon>Rhabditomorpha</taxon>
        <taxon>Rhabditoidea</taxon>
        <taxon>Rhabditidae</taxon>
        <taxon>Peloderinae</taxon>
        <taxon>Caenorhabditis</taxon>
    </lineage>
</organism>
<dbReference type="InterPro" id="IPR001810">
    <property type="entry name" value="F-box_dom"/>
</dbReference>
<dbReference type="Proteomes" id="UP000095282">
    <property type="component" value="Unplaced"/>
</dbReference>
<reference evidence="3" key="1">
    <citation type="submission" date="2016-11" db="UniProtKB">
        <authorList>
            <consortium name="WormBaseParasite"/>
        </authorList>
    </citation>
    <scope>IDENTIFICATION</scope>
</reference>
<dbReference type="WBParaSite" id="Csp11.Scaffold630.g17377.t1">
    <property type="protein sequence ID" value="Csp11.Scaffold630.g17377.t1"/>
    <property type="gene ID" value="Csp11.Scaffold630.g17377"/>
</dbReference>
<proteinExistence type="predicted"/>
<keyword evidence="2" id="KW-1185">Reference proteome</keyword>
<dbReference type="PANTHER" id="PTHR21503">
    <property type="entry name" value="F-BOX-CONTAINING HYPOTHETICAL PROTEIN C.ELEGANS"/>
    <property type="match status" value="1"/>
</dbReference>
<accession>A0A1I7UM90</accession>
<feature type="domain" description="F-box" evidence="1">
    <location>
        <begin position="3"/>
        <end position="42"/>
    </location>
</feature>
<sequence>MNLLCLPFLPFQMIIKQMEPHEIFIFSLLSSRAQKTISSIRFPPNGIWFDCVSDDDRVKFILEKAATEYRDVVFESFSTPDVKPESLTMKIDGKRIECGISIDPSSGVPTLWLDESIRDSISMSIHSYICELFNSSTDIQLRVDLNNQHDLPKTKTLKNVTIQSLEYYNLYPHTLNEFFGKYTVTNRAVFLSHLYEDVEEDCDILKIDNLFVHDWHSFSEESLINFQGVNGVFTAVNLHAENIVEFIDSWLNGNNTKLMSMIVIPFEMQFAQNILPYFETFPFDPRRRPERFPMPNELKYCRDRYKRPEKLFNYTGVDIVRESDGVLATIVIEDGGFAFFVWSELIEQRFIIKKRNESDEDSGDE</sequence>
<dbReference type="PANTHER" id="PTHR21503:SF8">
    <property type="entry name" value="F-BOX ASSOCIATED DOMAIN-CONTAINING PROTEIN-RELATED"/>
    <property type="match status" value="1"/>
</dbReference>
<dbReference type="AlphaFoldDB" id="A0A1I7UM90"/>
<evidence type="ECO:0000313" key="3">
    <source>
        <dbReference type="WBParaSite" id="Csp11.Scaffold630.g17377.t1"/>
    </source>
</evidence>
<name>A0A1I7UM90_9PELO</name>